<organism evidence="4 5">
    <name type="scientific">Phellinidium pouzarii</name>
    <dbReference type="NCBI Taxonomy" id="167371"/>
    <lineage>
        <taxon>Eukaryota</taxon>
        <taxon>Fungi</taxon>
        <taxon>Dikarya</taxon>
        <taxon>Basidiomycota</taxon>
        <taxon>Agaricomycotina</taxon>
        <taxon>Agaricomycetes</taxon>
        <taxon>Hymenochaetales</taxon>
        <taxon>Hymenochaetaceae</taxon>
        <taxon>Phellinidium</taxon>
    </lineage>
</organism>
<dbReference type="Gene3D" id="3.40.50.300">
    <property type="entry name" value="P-loop containing nucleotide triphosphate hydrolases"/>
    <property type="match status" value="1"/>
</dbReference>
<dbReference type="AlphaFoldDB" id="A0A4S4LD71"/>
<protein>
    <recommendedName>
        <fullName evidence="3">ABC transporter domain-containing protein</fullName>
    </recommendedName>
</protein>
<name>A0A4S4LD71_9AGAM</name>
<proteinExistence type="predicted"/>
<sequence>KSSIALALLRAIKTAGKVYYDGLATDEMNLDALLSNITLTPQQPGLIHGTLRENLDPFGQHDDASLNDAKHAGQWEAENDTPTTGAEENAGDTQAKTRIGLDTMIESGGANFSLGQRQIIALARAIVRRSKLLILDEATAAIGESSADYDTDSAIQKTLRTEFSRDTTLITIAHRLQTIMNYDKIVGVSTSAKLNALASKASFQMVLDAGTVVEFDSPKELLKKGSGSLRALVDESDDRETLLYLAGF</sequence>
<dbReference type="InterPro" id="IPR027417">
    <property type="entry name" value="P-loop_NTPase"/>
</dbReference>
<dbReference type="EMBL" id="SGPK01000053">
    <property type="protein sequence ID" value="THH09762.1"/>
    <property type="molecule type" value="Genomic_DNA"/>
</dbReference>
<comment type="caution">
    <text evidence="4">The sequence shown here is derived from an EMBL/GenBank/DDBJ whole genome shotgun (WGS) entry which is preliminary data.</text>
</comment>
<dbReference type="PANTHER" id="PTHR24223">
    <property type="entry name" value="ATP-BINDING CASSETTE SUB-FAMILY C"/>
    <property type="match status" value="1"/>
</dbReference>
<dbReference type="Proteomes" id="UP000308199">
    <property type="component" value="Unassembled WGS sequence"/>
</dbReference>
<dbReference type="PROSITE" id="PS50893">
    <property type="entry name" value="ABC_TRANSPORTER_2"/>
    <property type="match status" value="1"/>
</dbReference>
<evidence type="ECO:0000259" key="3">
    <source>
        <dbReference type="PROSITE" id="PS50893"/>
    </source>
</evidence>
<dbReference type="SUPFAM" id="SSF52540">
    <property type="entry name" value="P-loop containing nucleoside triphosphate hydrolases"/>
    <property type="match status" value="1"/>
</dbReference>
<keyword evidence="5" id="KW-1185">Reference proteome</keyword>
<evidence type="ECO:0000256" key="2">
    <source>
        <dbReference type="ARBA" id="ARBA00022840"/>
    </source>
</evidence>
<keyword evidence="2" id="KW-0067">ATP-binding</keyword>
<keyword evidence="1" id="KW-0547">Nucleotide-binding</keyword>
<accession>A0A4S4LD71</accession>
<evidence type="ECO:0000313" key="4">
    <source>
        <dbReference type="EMBL" id="THH09762.1"/>
    </source>
</evidence>
<reference evidence="4 5" key="1">
    <citation type="submission" date="2019-02" db="EMBL/GenBank/DDBJ databases">
        <title>Genome sequencing of the rare red list fungi Phellinidium pouzarii.</title>
        <authorList>
            <person name="Buettner E."/>
            <person name="Kellner H."/>
        </authorList>
    </citation>
    <scope>NUCLEOTIDE SEQUENCE [LARGE SCALE GENOMIC DNA]</scope>
    <source>
        <strain evidence="4 5">DSM 108285</strain>
    </source>
</reference>
<dbReference type="GO" id="GO:0016887">
    <property type="term" value="F:ATP hydrolysis activity"/>
    <property type="evidence" value="ECO:0007669"/>
    <property type="project" value="InterPro"/>
</dbReference>
<dbReference type="GO" id="GO:0042626">
    <property type="term" value="F:ATPase-coupled transmembrane transporter activity"/>
    <property type="evidence" value="ECO:0007669"/>
    <property type="project" value="TreeGrafter"/>
</dbReference>
<evidence type="ECO:0000256" key="1">
    <source>
        <dbReference type="ARBA" id="ARBA00022741"/>
    </source>
</evidence>
<evidence type="ECO:0000313" key="5">
    <source>
        <dbReference type="Proteomes" id="UP000308199"/>
    </source>
</evidence>
<dbReference type="InterPro" id="IPR003439">
    <property type="entry name" value="ABC_transporter-like_ATP-bd"/>
</dbReference>
<dbReference type="OrthoDB" id="6500128at2759"/>
<dbReference type="Pfam" id="PF00005">
    <property type="entry name" value="ABC_tran"/>
    <property type="match status" value="1"/>
</dbReference>
<dbReference type="GO" id="GO:0016020">
    <property type="term" value="C:membrane"/>
    <property type="evidence" value="ECO:0007669"/>
    <property type="project" value="TreeGrafter"/>
</dbReference>
<dbReference type="GO" id="GO:0005524">
    <property type="term" value="F:ATP binding"/>
    <property type="evidence" value="ECO:0007669"/>
    <property type="project" value="UniProtKB-KW"/>
</dbReference>
<feature type="domain" description="ABC transporter" evidence="3">
    <location>
        <begin position="6"/>
        <end position="234"/>
    </location>
</feature>
<feature type="non-terminal residue" evidence="4">
    <location>
        <position position="1"/>
    </location>
</feature>
<dbReference type="InterPro" id="IPR050173">
    <property type="entry name" value="ABC_transporter_C-like"/>
</dbReference>
<gene>
    <name evidence="4" type="ORF">EW145_g1770</name>
</gene>